<proteinExistence type="predicted"/>
<gene>
    <name evidence="2" type="ORF">GWI33_013021</name>
</gene>
<dbReference type="OrthoDB" id="10051975at2759"/>
<dbReference type="InterPro" id="IPR006578">
    <property type="entry name" value="MADF-dom"/>
</dbReference>
<dbReference type="Proteomes" id="UP000625711">
    <property type="component" value="Unassembled WGS sequence"/>
</dbReference>
<dbReference type="SMART" id="SM00595">
    <property type="entry name" value="MADF"/>
    <property type="match status" value="1"/>
</dbReference>
<feature type="domain" description="MADF" evidence="1">
    <location>
        <begin position="10"/>
        <end position="101"/>
    </location>
</feature>
<sequence>MEWSNRTVLQLIEAYREQPVLWNSTDFYYKNRNRKEDGWNELAGIFGTDSSEIKKKIQFLLASFRREKQKVMITSGVGTNEVYNIKWFAFSSLLFLNDKNKPRQTRDTEAGIRPDDGVSKNLCFVFRFILN</sequence>
<evidence type="ECO:0000259" key="1">
    <source>
        <dbReference type="PROSITE" id="PS51029"/>
    </source>
</evidence>
<evidence type="ECO:0000313" key="3">
    <source>
        <dbReference type="Proteomes" id="UP000625711"/>
    </source>
</evidence>
<organism evidence="2 3">
    <name type="scientific">Rhynchophorus ferrugineus</name>
    <name type="common">Red palm weevil</name>
    <name type="synonym">Curculio ferrugineus</name>
    <dbReference type="NCBI Taxonomy" id="354439"/>
    <lineage>
        <taxon>Eukaryota</taxon>
        <taxon>Metazoa</taxon>
        <taxon>Ecdysozoa</taxon>
        <taxon>Arthropoda</taxon>
        <taxon>Hexapoda</taxon>
        <taxon>Insecta</taxon>
        <taxon>Pterygota</taxon>
        <taxon>Neoptera</taxon>
        <taxon>Endopterygota</taxon>
        <taxon>Coleoptera</taxon>
        <taxon>Polyphaga</taxon>
        <taxon>Cucujiformia</taxon>
        <taxon>Curculionidae</taxon>
        <taxon>Dryophthorinae</taxon>
        <taxon>Rhynchophorus</taxon>
    </lineage>
</organism>
<dbReference type="PANTHER" id="PTHR21505:SF15">
    <property type="entry name" value="RE18252P"/>
    <property type="match status" value="1"/>
</dbReference>
<accession>A0A834IAK5</accession>
<dbReference type="PANTHER" id="PTHR21505">
    <property type="entry name" value="MADF DOMAIN-CONTAINING PROTEIN-RELATED"/>
    <property type="match status" value="1"/>
</dbReference>
<dbReference type="AlphaFoldDB" id="A0A834IAK5"/>
<keyword evidence="3" id="KW-1185">Reference proteome</keyword>
<dbReference type="EMBL" id="JAACXV010012921">
    <property type="protein sequence ID" value="KAF7274315.1"/>
    <property type="molecule type" value="Genomic_DNA"/>
</dbReference>
<protein>
    <recommendedName>
        <fullName evidence="1">MADF domain-containing protein</fullName>
    </recommendedName>
</protein>
<reference evidence="2" key="1">
    <citation type="submission" date="2020-08" db="EMBL/GenBank/DDBJ databases">
        <title>Genome sequencing and assembly of the red palm weevil Rhynchophorus ferrugineus.</title>
        <authorList>
            <person name="Dias G.B."/>
            <person name="Bergman C.M."/>
            <person name="Manee M."/>
        </authorList>
    </citation>
    <scope>NUCLEOTIDE SEQUENCE</scope>
    <source>
        <strain evidence="2">AA-2017</strain>
        <tissue evidence="2">Whole larva</tissue>
    </source>
</reference>
<evidence type="ECO:0000313" key="2">
    <source>
        <dbReference type="EMBL" id="KAF7274315.1"/>
    </source>
</evidence>
<name>A0A834IAK5_RHYFE</name>
<dbReference type="PROSITE" id="PS51029">
    <property type="entry name" value="MADF"/>
    <property type="match status" value="1"/>
</dbReference>
<dbReference type="Pfam" id="PF10545">
    <property type="entry name" value="MADF_DNA_bdg"/>
    <property type="match status" value="1"/>
</dbReference>
<comment type="caution">
    <text evidence="2">The sequence shown here is derived from an EMBL/GenBank/DDBJ whole genome shotgun (WGS) entry which is preliminary data.</text>
</comment>